<sequence length="356" mass="39014">MQYKKLLLLFSVYFISCCILLVSAFSFDFSEKKDVEAQAIVKCGGDTDDELHKHEQQDNDYEHHLDYAHAHDHGCGYKDHGDDDNNDSNYISRASVSILVDGKTYRIPCGAGDFDISQICSDACGNDVTASETATLVYENGTGTIVSIIAYGTGTNIIPLQYICEQKSDSCGVKCSPNQNCINACPTGQHCALSNNVTIYQCVYDNIPNSCGVRDPCLRCPVIKIGEATCVCINSVFTTVPDCYESFNWNGDFFVDDENYASPPNNVINKFRGSSYISRNKPFNMISVFLGNPPFGAKKAITTFTAILKGRQVGAPVIATQNGAVYTFPAQSQNIHLLQITPVGESQFFALDDFTV</sequence>
<protein>
    <submittedName>
        <fullName evidence="2">Uncharacterized protein</fullName>
    </submittedName>
</protein>
<feature type="chain" id="PRO_5034068373" evidence="1">
    <location>
        <begin position="25"/>
        <end position="356"/>
    </location>
</feature>
<dbReference type="AlphaFoldDB" id="A0A8H7PUR8"/>
<name>A0A8H7PUR8_MORIS</name>
<organism evidence="2 3">
    <name type="scientific">Mortierella isabellina</name>
    <name type="common">Filamentous fungus</name>
    <name type="synonym">Umbelopsis isabellina</name>
    <dbReference type="NCBI Taxonomy" id="91625"/>
    <lineage>
        <taxon>Eukaryota</taxon>
        <taxon>Fungi</taxon>
        <taxon>Fungi incertae sedis</taxon>
        <taxon>Mucoromycota</taxon>
        <taxon>Mucoromycotina</taxon>
        <taxon>Umbelopsidomycetes</taxon>
        <taxon>Umbelopsidales</taxon>
        <taxon>Umbelopsidaceae</taxon>
        <taxon>Umbelopsis</taxon>
    </lineage>
</organism>
<evidence type="ECO:0000313" key="3">
    <source>
        <dbReference type="Proteomes" id="UP000654370"/>
    </source>
</evidence>
<feature type="signal peptide" evidence="1">
    <location>
        <begin position="1"/>
        <end position="24"/>
    </location>
</feature>
<reference evidence="2" key="1">
    <citation type="submission" date="2020-12" db="EMBL/GenBank/DDBJ databases">
        <title>Metabolic potential, ecology and presence of endohyphal bacteria is reflected in genomic diversity of Mucoromycotina.</title>
        <authorList>
            <person name="Muszewska A."/>
            <person name="Okrasinska A."/>
            <person name="Steczkiewicz K."/>
            <person name="Drgas O."/>
            <person name="Orlowska M."/>
            <person name="Perlinska-Lenart U."/>
            <person name="Aleksandrzak-Piekarczyk T."/>
            <person name="Szatraj K."/>
            <person name="Zielenkiewicz U."/>
            <person name="Pilsyk S."/>
            <person name="Malc E."/>
            <person name="Mieczkowski P."/>
            <person name="Kruszewska J.S."/>
            <person name="Biernat P."/>
            <person name="Pawlowska J."/>
        </authorList>
    </citation>
    <scope>NUCLEOTIDE SEQUENCE</scope>
    <source>
        <strain evidence="2">WA0000067209</strain>
    </source>
</reference>
<evidence type="ECO:0000313" key="2">
    <source>
        <dbReference type="EMBL" id="KAG2180280.1"/>
    </source>
</evidence>
<dbReference type="OrthoDB" id="4199702at2759"/>
<keyword evidence="1" id="KW-0732">Signal</keyword>
<evidence type="ECO:0000256" key="1">
    <source>
        <dbReference type="SAM" id="SignalP"/>
    </source>
</evidence>
<dbReference type="Proteomes" id="UP000654370">
    <property type="component" value="Unassembled WGS sequence"/>
</dbReference>
<proteinExistence type="predicted"/>
<gene>
    <name evidence="2" type="ORF">INT43_004069</name>
</gene>
<comment type="caution">
    <text evidence="2">The sequence shown here is derived from an EMBL/GenBank/DDBJ whole genome shotgun (WGS) entry which is preliminary data.</text>
</comment>
<dbReference type="EMBL" id="JAEPQZ010000006">
    <property type="protein sequence ID" value="KAG2180280.1"/>
    <property type="molecule type" value="Genomic_DNA"/>
</dbReference>
<accession>A0A8H7PUR8</accession>
<keyword evidence="3" id="KW-1185">Reference proteome</keyword>